<reference evidence="3" key="1">
    <citation type="submission" date="2012-04" db="EMBL/GenBank/DDBJ databases">
        <title>The Genome Sequence of Loa loa.</title>
        <authorList>
            <consortium name="The Broad Institute Genome Sequencing Platform"/>
            <consortium name="Broad Institute Genome Sequencing Center for Infectious Disease"/>
            <person name="Nutman T.B."/>
            <person name="Fink D.L."/>
            <person name="Russ C."/>
            <person name="Young S."/>
            <person name="Zeng Q."/>
            <person name="Gargeya S."/>
            <person name="Alvarado L."/>
            <person name="Berlin A."/>
            <person name="Chapman S.B."/>
            <person name="Chen Z."/>
            <person name="Freedman E."/>
            <person name="Gellesch M."/>
            <person name="Goldberg J."/>
            <person name="Griggs A."/>
            <person name="Gujja S."/>
            <person name="Heilman E.R."/>
            <person name="Heiman D."/>
            <person name="Howarth C."/>
            <person name="Mehta T."/>
            <person name="Neiman D."/>
            <person name="Pearson M."/>
            <person name="Roberts A."/>
            <person name="Saif S."/>
            <person name="Shea T."/>
            <person name="Shenoy N."/>
            <person name="Sisk P."/>
            <person name="Stolte C."/>
            <person name="Sykes S."/>
            <person name="White J."/>
            <person name="Yandava C."/>
            <person name="Haas B."/>
            <person name="Henn M.R."/>
            <person name="Nusbaum C."/>
            <person name="Birren B."/>
        </authorList>
    </citation>
    <scope>NUCLEOTIDE SEQUENCE [LARGE SCALE GENOMIC DNA]</scope>
</reference>
<evidence type="ECO:0000313" key="4">
    <source>
        <dbReference type="WBParaSite" id="EN70_9677"/>
    </source>
</evidence>
<reference evidence="4" key="2">
    <citation type="submission" date="2016-11" db="UniProtKB">
        <authorList>
            <consortium name="WormBaseParasite"/>
        </authorList>
    </citation>
    <scope>IDENTIFICATION</scope>
</reference>
<name>A0A1I7W501_LOALO</name>
<feature type="coiled-coil region" evidence="1">
    <location>
        <begin position="319"/>
        <end position="346"/>
    </location>
</feature>
<keyword evidence="3" id="KW-1185">Reference proteome</keyword>
<dbReference type="AlphaFoldDB" id="A0A1I7W501"/>
<sequence>MACFHALTMDFKCLVILILVLGRVVSFNTSLATGEIDDRTYNENEIQYLNNLLKKAFTCREVGDKIAAGLSDEDLKNMAKIPAMCECANYELNRRSRILHYRDGKITLKYLKEALERVSQKNFTSQTQERNFAKHHWTPIQAILFGGEKPIVGIGAAYESCSVLIVTSQNDHLKIFEENIVANYPFRPNRTKGNLMNGVIIPYNLHSERDEHGILRTMITIVEMRFIRLALKDIKFIKTYRSDPVKLVIVISSDDKSANENAKTRALRAVKNIRKEVHSAPICVVAQSDNRSNVDKNIWEEDGIVLMFHGSDVIASALHVHKNDNNETLETKLEKWKEELLFLNSHQVIAFHFTVVNGTEPEDSEEIFSNTFPDIPLSTLRLLDESSMTGVNYKVETKSDFYAGPVYVIVGFRKFDGQNPAKEDLFEGND</sequence>
<dbReference type="WBParaSite" id="EN70_9677">
    <property type="protein sequence ID" value="EN70_9677"/>
    <property type="gene ID" value="EN70_9677"/>
</dbReference>
<evidence type="ECO:0000313" key="3">
    <source>
        <dbReference type="Proteomes" id="UP000095285"/>
    </source>
</evidence>
<dbReference type="Proteomes" id="UP000095285">
    <property type="component" value="Unassembled WGS sequence"/>
</dbReference>
<accession>A0A1I7W501</accession>
<evidence type="ECO:0000256" key="1">
    <source>
        <dbReference type="SAM" id="Coils"/>
    </source>
</evidence>
<feature type="signal peptide" evidence="2">
    <location>
        <begin position="1"/>
        <end position="26"/>
    </location>
</feature>
<keyword evidence="1" id="KW-0175">Coiled coil</keyword>
<organism evidence="3 4">
    <name type="scientific">Loa loa</name>
    <name type="common">Eye worm</name>
    <name type="synonym">Filaria loa</name>
    <dbReference type="NCBI Taxonomy" id="7209"/>
    <lineage>
        <taxon>Eukaryota</taxon>
        <taxon>Metazoa</taxon>
        <taxon>Ecdysozoa</taxon>
        <taxon>Nematoda</taxon>
        <taxon>Chromadorea</taxon>
        <taxon>Rhabditida</taxon>
        <taxon>Spirurina</taxon>
        <taxon>Spiruromorpha</taxon>
        <taxon>Filarioidea</taxon>
        <taxon>Onchocercidae</taxon>
        <taxon>Loa</taxon>
    </lineage>
</organism>
<evidence type="ECO:0000256" key="2">
    <source>
        <dbReference type="SAM" id="SignalP"/>
    </source>
</evidence>
<protein>
    <submittedName>
        <fullName evidence="4">VWFA and cache domain-containing protein 1</fullName>
    </submittedName>
</protein>
<feature type="chain" id="PRO_5009310456" evidence="2">
    <location>
        <begin position="27"/>
        <end position="430"/>
    </location>
</feature>
<keyword evidence="2" id="KW-0732">Signal</keyword>
<proteinExistence type="predicted"/>